<evidence type="ECO:0008006" key="4">
    <source>
        <dbReference type="Google" id="ProtNLM"/>
    </source>
</evidence>
<feature type="compositionally biased region" description="Basic residues" evidence="1">
    <location>
        <begin position="121"/>
        <end position="132"/>
    </location>
</feature>
<dbReference type="RefSeq" id="WP_350380942.1">
    <property type="nucleotide sequence ID" value="NZ_JBELQD010000053.1"/>
</dbReference>
<sequence length="239" mass="25215">MSAPTPAQTLILWCLLARHGRAPQGEVVPAVKKADREALAAAGLIAVEKSGRSFVLSVTDRGWHWAGDHLDAALPPAFRVMQDWLARLGGHLEQSGRTLADFIGAPPEPAEPAETAPTKASAKKAPAKRAPAKKVAGEKATRSPATKKPGAAALRARIEEAYLALTGGARARAVRLSDVRAQLAELDRATVDAGLARILKGDKTARLSQLSDPKALTAADREAAYSPAGEPFHLLWIQA</sequence>
<evidence type="ECO:0000256" key="1">
    <source>
        <dbReference type="SAM" id="MobiDB-lite"/>
    </source>
</evidence>
<evidence type="ECO:0000313" key="3">
    <source>
        <dbReference type="Proteomes" id="UP001432995"/>
    </source>
</evidence>
<name>A0ABV1RA32_9HYPH</name>
<gene>
    <name evidence="2" type="ORF">ABS770_25650</name>
</gene>
<proteinExistence type="predicted"/>
<organism evidence="2 3">
    <name type="scientific">Methylobacterium brachiatum</name>
    <dbReference type="NCBI Taxonomy" id="269660"/>
    <lineage>
        <taxon>Bacteria</taxon>
        <taxon>Pseudomonadati</taxon>
        <taxon>Pseudomonadota</taxon>
        <taxon>Alphaproteobacteria</taxon>
        <taxon>Hyphomicrobiales</taxon>
        <taxon>Methylobacteriaceae</taxon>
        <taxon>Methylobacterium</taxon>
    </lineage>
</organism>
<accession>A0ABV1RA32</accession>
<protein>
    <recommendedName>
        <fullName evidence="4">MarR family transcriptional regulator</fullName>
    </recommendedName>
</protein>
<keyword evidence="3" id="KW-1185">Reference proteome</keyword>
<dbReference type="EMBL" id="JBELQD010000053">
    <property type="protein sequence ID" value="MER2291645.1"/>
    <property type="molecule type" value="Genomic_DNA"/>
</dbReference>
<reference evidence="2" key="1">
    <citation type="submission" date="2024-06" db="EMBL/GenBank/DDBJ databases">
        <authorList>
            <person name="Campbell A.G."/>
        </authorList>
    </citation>
    <scope>NUCLEOTIDE SEQUENCE</scope>
    <source>
        <strain evidence="2">EM17</strain>
    </source>
</reference>
<feature type="region of interest" description="Disordered" evidence="1">
    <location>
        <begin position="102"/>
        <end position="151"/>
    </location>
</feature>
<evidence type="ECO:0000313" key="2">
    <source>
        <dbReference type="EMBL" id="MER2291645.1"/>
    </source>
</evidence>
<comment type="caution">
    <text evidence="2">The sequence shown here is derived from an EMBL/GenBank/DDBJ whole genome shotgun (WGS) entry which is preliminary data.</text>
</comment>
<dbReference type="Proteomes" id="UP001432995">
    <property type="component" value="Unassembled WGS sequence"/>
</dbReference>